<dbReference type="GO" id="GO:0003743">
    <property type="term" value="F:translation initiation factor activity"/>
    <property type="evidence" value="ECO:0007669"/>
    <property type="project" value="UniProtKB-KW"/>
</dbReference>
<dbReference type="Gene3D" id="2.160.10.10">
    <property type="entry name" value="Hexapeptide repeat proteins"/>
    <property type="match status" value="1"/>
</dbReference>
<evidence type="ECO:0000256" key="3">
    <source>
        <dbReference type="ARBA" id="ARBA00022490"/>
    </source>
</evidence>
<keyword evidence="3" id="KW-0963">Cytoplasm</keyword>
<dbReference type="FunFam" id="3.90.550.10:FF:000066">
    <property type="entry name" value="Translation initiation factor eIF-2B subunit epsilon"/>
    <property type="match status" value="1"/>
</dbReference>
<name>A0A1E4RGY6_9ASCO</name>
<dbReference type="SUPFAM" id="SSF53448">
    <property type="entry name" value="Nucleotide-diphospho-sugar transferases"/>
    <property type="match status" value="1"/>
</dbReference>
<feature type="compositionally biased region" description="Basic residues" evidence="9">
    <location>
        <begin position="522"/>
        <end position="536"/>
    </location>
</feature>
<evidence type="ECO:0000256" key="6">
    <source>
        <dbReference type="ARBA" id="ARBA00044144"/>
    </source>
</evidence>
<dbReference type="SMART" id="SM00515">
    <property type="entry name" value="eIF5C"/>
    <property type="match status" value="1"/>
</dbReference>
<dbReference type="InterPro" id="IPR003307">
    <property type="entry name" value="W2_domain"/>
</dbReference>
<dbReference type="SUPFAM" id="SSF48371">
    <property type="entry name" value="ARM repeat"/>
    <property type="match status" value="1"/>
</dbReference>
<dbReference type="PANTHER" id="PTHR45887:SF1">
    <property type="entry name" value="TRANSLATION INITIATION FACTOR EIF-2B SUBUNIT EPSILON"/>
    <property type="match status" value="1"/>
</dbReference>
<dbReference type="CDD" id="cd05787">
    <property type="entry name" value="LbH_eIF2B_epsilon"/>
    <property type="match status" value="1"/>
</dbReference>
<dbReference type="GO" id="GO:0002183">
    <property type="term" value="P:cytoplasmic translational initiation"/>
    <property type="evidence" value="ECO:0007669"/>
    <property type="project" value="EnsemblFungi"/>
</dbReference>
<dbReference type="InterPro" id="IPR051956">
    <property type="entry name" value="eIF2B_epsilon"/>
</dbReference>
<dbReference type="InterPro" id="IPR044123">
    <property type="entry name" value="W2_eIF2B_epsilon"/>
</dbReference>
<dbReference type="GO" id="GO:0005085">
    <property type="term" value="F:guanyl-nucleotide exchange factor activity"/>
    <property type="evidence" value="ECO:0007669"/>
    <property type="project" value="EnsemblFungi"/>
</dbReference>
<organism evidence="11 12">
    <name type="scientific">Hyphopichia burtonii NRRL Y-1933</name>
    <dbReference type="NCBI Taxonomy" id="984485"/>
    <lineage>
        <taxon>Eukaryota</taxon>
        <taxon>Fungi</taxon>
        <taxon>Dikarya</taxon>
        <taxon>Ascomycota</taxon>
        <taxon>Saccharomycotina</taxon>
        <taxon>Pichiomycetes</taxon>
        <taxon>Debaryomycetaceae</taxon>
        <taxon>Hyphopichia</taxon>
    </lineage>
</organism>
<dbReference type="Pfam" id="PF25084">
    <property type="entry name" value="LbH_EIF2B"/>
    <property type="match status" value="1"/>
</dbReference>
<protein>
    <recommendedName>
        <fullName evidence="6">Translation initiation factor eIF2B subunit epsilon</fullName>
    </recommendedName>
    <alternativeName>
        <fullName evidence="7">eIF2B GDP-GTP exchange factor subunit epsilon</fullName>
    </alternativeName>
</protein>
<feature type="region of interest" description="Disordered" evidence="9">
    <location>
        <begin position="520"/>
        <end position="558"/>
    </location>
</feature>
<feature type="domain" description="W2" evidence="10">
    <location>
        <begin position="554"/>
        <end position="727"/>
    </location>
</feature>
<dbReference type="InterPro" id="IPR016024">
    <property type="entry name" value="ARM-type_fold"/>
</dbReference>
<dbReference type="InterPro" id="IPR035543">
    <property type="entry name" value="eIF-2B_epsilon_N"/>
</dbReference>
<evidence type="ECO:0000256" key="8">
    <source>
        <dbReference type="ARBA" id="ARBA00046432"/>
    </source>
</evidence>
<evidence type="ECO:0000259" key="10">
    <source>
        <dbReference type="PROSITE" id="PS51363"/>
    </source>
</evidence>
<dbReference type="RefSeq" id="XP_020075599.1">
    <property type="nucleotide sequence ID" value="XM_020218815.1"/>
</dbReference>
<comment type="similarity">
    <text evidence="2">Belongs to the eIF-2B gamma/epsilon subunits family.</text>
</comment>
<dbReference type="Pfam" id="PF02020">
    <property type="entry name" value="W2"/>
    <property type="match status" value="1"/>
</dbReference>
<dbReference type="CDD" id="cd04197">
    <property type="entry name" value="eIF-2B_epsilon_N"/>
    <property type="match status" value="1"/>
</dbReference>
<dbReference type="EMBL" id="KV454542">
    <property type="protein sequence ID" value="ODV66532.1"/>
    <property type="molecule type" value="Genomic_DNA"/>
</dbReference>
<dbReference type="Gene3D" id="3.90.550.10">
    <property type="entry name" value="Spore Coat Polysaccharide Biosynthesis Protein SpsA, Chain A"/>
    <property type="match status" value="1"/>
</dbReference>
<dbReference type="CDD" id="cd11558">
    <property type="entry name" value="W2_eIF2B_epsilon"/>
    <property type="match status" value="1"/>
</dbReference>
<dbReference type="InterPro" id="IPR011004">
    <property type="entry name" value="Trimer_LpxA-like_sf"/>
</dbReference>
<evidence type="ECO:0000313" key="12">
    <source>
        <dbReference type="Proteomes" id="UP000095085"/>
    </source>
</evidence>
<evidence type="ECO:0000256" key="1">
    <source>
        <dbReference type="ARBA" id="ARBA00004514"/>
    </source>
</evidence>
<dbReference type="GO" id="GO:0005851">
    <property type="term" value="C:eukaryotic translation initiation factor 2B complex"/>
    <property type="evidence" value="ECO:0007669"/>
    <property type="project" value="EnsemblFungi"/>
</dbReference>
<evidence type="ECO:0000256" key="7">
    <source>
        <dbReference type="ARBA" id="ARBA00044345"/>
    </source>
</evidence>
<evidence type="ECO:0000256" key="9">
    <source>
        <dbReference type="SAM" id="MobiDB-lite"/>
    </source>
</evidence>
<evidence type="ECO:0000256" key="2">
    <source>
        <dbReference type="ARBA" id="ARBA00007878"/>
    </source>
</evidence>
<reference evidence="12" key="1">
    <citation type="submission" date="2016-05" db="EMBL/GenBank/DDBJ databases">
        <title>Comparative genomics of biotechnologically important yeasts.</title>
        <authorList>
            <consortium name="DOE Joint Genome Institute"/>
            <person name="Riley R."/>
            <person name="Haridas S."/>
            <person name="Wolfe K.H."/>
            <person name="Lopes M.R."/>
            <person name="Hittinger C.T."/>
            <person name="Goker M."/>
            <person name="Salamov A."/>
            <person name="Wisecaver J."/>
            <person name="Long T.M."/>
            <person name="Aerts A.L."/>
            <person name="Barry K."/>
            <person name="Choi C."/>
            <person name="Clum A."/>
            <person name="Coughlan A.Y."/>
            <person name="Deshpande S."/>
            <person name="Douglass A.P."/>
            <person name="Hanson S.J."/>
            <person name="Klenk H.-P."/>
            <person name="Labutti K."/>
            <person name="Lapidus A."/>
            <person name="Lindquist E."/>
            <person name="Lipzen A."/>
            <person name="Meier-Kolthoff J.P."/>
            <person name="Ohm R.A."/>
            <person name="Otillar R.P."/>
            <person name="Pangilinan J."/>
            <person name="Peng Y."/>
            <person name="Rokas A."/>
            <person name="Rosa C.A."/>
            <person name="Scheuner C."/>
            <person name="Sibirny A.A."/>
            <person name="Slot J.C."/>
            <person name="Stielow J.B."/>
            <person name="Sun H."/>
            <person name="Kurtzman C.P."/>
            <person name="Blackwell M."/>
            <person name="Grigoriev I.V."/>
            <person name="Jeffries T.W."/>
        </authorList>
    </citation>
    <scope>NUCLEOTIDE SEQUENCE [LARGE SCALE GENOMIC DNA]</scope>
    <source>
        <strain evidence="12">NRRL Y-1933</strain>
    </source>
</reference>
<dbReference type="InterPro" id="IPR056764">
    <property type="entry name" value="LbH_EIF2B3/5"/>
</dbReference>
<feature type="region of interest" description="Disordered" evidence="9">
    <location>
        <begin position="440"/>
        <end position="465"/>
    </location>
</feature>
<dbReference type="PANTHER" id="PTHR45887">
    <property type="entry name" value="TRANSLATION INITIATION FACTOR EIF-2B SUBUNIT EPSILON"/>
    <property type="match status" value="1"/>
</dbReference>
<dbReference type="Gene3D" id="1.25.40.180">
    <property type="match status" value="1"/>
</dbReference>
<evidence type="ECO:0000313" key="11">
    <source>
        <dbReference type="EMBL" id="ODV66532.1"/>
    </source>
</evidence>
<dbReference type="GeneID" id="30993365"/>
<dbReference type="STRING" id="984485.A0A1E4RGY6"/>
<dbReference type="SUPFAM" id="SSF51161">
    <property type="entry name" value="Trimeric LpxA-like enzymes"/>
    <property type="match status" value="1"/>
</dbReference>
<feature type="compositionally biased region" description="Polar residues" evidence="9">
    <location>
        <begin position="446"/>
        <end position="461"/>
    </location>
</feature>
<dbReference type="Pfam" id="PF00483">
    <property type="entry name" value="NTP_transferase"/>
    <property type="match status" value="1"/>
</dbReference>
<dbReference type="InterPro" id="IPR029044">
    <property type="entry name" value="Nucleotide-diphossugar_trans"/>
</dbReference>
<dbReference type="Proteomes" id="UP000095085">
    <property type="component" value="Unassembled WGS sequence"/>
</dbReference>
<dbReference type="GO" id="GO:0016740">
    <property type="term" value="F:transferase activity"/>
    <property type="evidence" value="ECO:0007669"/>
    <property type="project" value="UniProtKB-KW"/>
</dbReference>
<dbReference type="GO" id="GO:0005829">
    <property type="term" value="C:cytosol"/>
    <property type="evidence" value="ECO:0007669"/>
    <property type="project" value="UniProtKB-SubCell"/>
</dbReference>
<evidence type="ECO:0000256" key="5">
    <source>
        <dbReference type="ARBA" id="ARBA00022917"/>
    </source>
</evidence>
<dbReference type="InterPro" id="IPR005835">
    <property type="entry name" value="NTP_transferase_dom"/>
</dbReference>
<keyword evidence="12" id="KW-1185">Reference proteome</keyword>
<dbReference type="PROSITE" id="PS51363">
    <property type="entry name" value="W2"/>
    <property type="match status" value="1"/>
</dbReference>
<evidence type="ECO:0000256" key="4">
    <source>
        <dbReference type="ARBA" id="ARBA00022540"/>
    </source>
</evidence>
<comment type="subunit">
    <text evidence="8">Component of the translation initiation factor 2B (eIF2B) complex which is a heterodecamer of two sets of five different subunits: alpha, beta, gamma, delta and epsilon. Subunits alpha, beta and delta comprise a regulatory subcomplex and subunits epsilon and gamma comprise a catalytic subcomplex. Within the complex, the hexameric regulatory complex resides at the center, with the two heterodimeric catalytic subcomplexes bound on opposite sides.</text>
</comment>
<sequence>MPPKNKKQKEVVDERFQAIVLTDSFQTRFMPLTSAKPRCLLPLANVPLIEYTLEFLAKAGVNEVYLMCSSHADQIQEYIENSKWTSKNSTFSIKTIMSLESRSVGDAMRDLDNRGLITGDFLLVSGDVVTNIDFSKVMNAHKQRKTIDKDHIVTMVLTPASPLHRTRSRVEPAAFILDKNTNRCLYYQQLPPADGKKTSINIDPELLEDVEDEFVIRNDLIDCHVDICSPHVPQIFQENFDYQYLRNDFVKGVLTSDLLKKTIYAYITDGSEYAARVESWATYNAVSQDILARWCYPLVPDSNLSENNSYTYEFNHIYKEDKIILAQSCKIGNCTSIGTSTIVGDATSIDKSVIGKNCKIGSNVTINNSYIWDNAIIEDNAIITKSIVAFDAKIKKNSIIGDGSVIGFNVVIGENQQVPHNYRIIDVPIKKIDDDFDSSSFDSDSNDVSETNIASNEPTHINDTDIVGDDGVGSLYISERELDDESETESIMSGSINQHSGMIYQMNNLALSDDSIASISNRKSKRHSRHSSKGRRLSTTSALSTDFENGMSDEEEDEHFDKEAYATVERAIDNNHDLDTAALELNTLKMSMNVGYHEVRLATLQAMIAKIKQYVSTETLNAKDATNKLFTSWGPLFQRQAFDDQERIDLLQLLQQECTTLPAEYNQIVLFVAVKVLYDLDLVPEENILEWWNSAASNASTDLQLVKKLTENFIVWLQDAEEESEEESDEDSD</sequence>
<dbReference type="FunFam" id="1.25.40.180:FF:000022">
    <property type="entry name" value="Translation initiation factor eIF-2B epsilon subunit"/>
    <property type="match status" value="1"/>
</dbReference>
<proteinExistence type="inferred from homology"/>
<keyword evidence="11" id="KW-0808">Transferase</keyword>
<keyword evidence="5" id="KW-0648">Protein biosynthesis</keyword>
<dbReference type="GO" id="GO:0031369">
    <property type="term" value="F:translation initiation factor binding"/>
    <property type="evidence" value="ECO:0007669"/>
    <property type="project" value="InterPro"/>
</dbReference>
<gene>
    <name evidence="11" type="ORF">HYPBUDRAFT_111236</name>
</gene>
<keyword evidence="4" id="KW-0396">Initiation factor</keyword>
<comment type="subcellular location">
    <subcellularLocation>
        <location evidence="1">Cytoplasm</location>
        <location evidence="1">Cytosol</location>
    </subcellularLocation>
</comment>
<dbReference type="OrthoDB" id="424572at2759"/>
<dbReference type="AlphaFoldDB" id="A0A1E4RGY6"/>
<accession>A0A1E4RGY6</accession>